<protein>
    <recommendedName>
        <fullName evidence="2">Nephrocystin 3-like N-terminal domain-containing protein</fullName>
    </recommendedName>
</protein>
<dbReference type="Gene3D" id="3.40.50.300">
    <property type="entry name" value="P-loop containing nucleotide triphosphate hydrolases"/>
    <property type="match status" value="1"/>
</dbReference>
<dbReference type="InterPro" id="IPR027417">
    <property type="entry name" value="P-loop_NTPase"/>
</dbReference>
<dbReference type="PANTHER" id="PTHR10039">
    <property type="entry name" value="AMELOGENIN"/>
    <property type="match status" value="1"/>
</dbReference>
<dbReference type="OrthoDB" id="7464126at2759"/>
<gene>
    <name evidence="3" type="ORF">BDN70DRAFT_932930</name>
</gene>
<dbReference type="AlphaFoldDB" id="A0A9P5Z0Q3"/>
<evidence type="ECO:0000313" key="3">
    <source>
        <dbReference type="EMBL" id="KAF9478999.1"/>
    </source>
</evidence>
<organism evidence="3 4">
    <name type="scientific">Pholiota conissans</name>
    <dbReference type="NCBI Taxonomy" id="109636"/>
    <lineage>
        <taxon>Eukaryota</taxon>
        <taxon>Fungi</taxon>
        <taxon>Dikarya</taxon>
        <taxon>Basidiomycota</taxon>
        <taxon>Agaricomycotina</taxon>
        <taxon>Agaricomycetes</taxon>
        <taxon>Agaricomycetidae</taxon>
        <taxon>Agaricales</taxon>
        <taxon>Agaricineae</taxon>
        <taxon>Strophariaceae</taxon>
        <taxon>Pholiota</taxon>
    </lineage>
</organism>
<comment type="caution">
    <text evidence="3">The sequence shown here is derived from an EMBL/GenBank/DDBJ whole genome shotgun (WGS) entry which is preliminary data.</text>
</comment>
<dbReference type="InterPro" id="IPR056884">
    <property type="entry name" value="NPHP3-like_N"/>
</dbReference>
<dbReference type="Pfam" id="PF24883">
    <property type="entry name" value="NPHP3_N"/>
    <property type="match status" value="1"/>
</dbReference>
<accession>A0A9P5Z0Q3</accession>
<reference evidence="3" key="1">
    <citation type="submission" date="2020-11" db="EMBL/GenBank/DDBJ databases">
        <authorList>
            <consortium name="DOE Joint Genome Institute"/>
            <person name="Ahrendt S."/>
            <person name="Riley R."/>
            <person name="Andreopoulos W."/>
            <person name="Labutti K."/>
            <person name="Pangilinan J."/>
            <person name="Ruiz-Duenas F.J."/>
            <person name="Barrasa J.M."/>
            <person name="Sanchez-Garcia M."/>
            <person name="Camarero S."/>
            <person name="Miyauchi S."/>
            <person name="Serrano A."/>
            <person name="Linde D."/>
            <person name="Babiker R."/>
            <person name="Drula E."/>
            <person name="Ayuso-Fernandez I."/>
            <person name="Pacheco R."/>
            <person name="Padilla G."/>
            <person name="Ferreira P."/>
            <person name="Barriuso J."/>
            <person name="Kellner H."/>
            <person name="Castanera R."/>
            <person name="Alfaro M."/>
            <person name="Ramirez L."/>
            <person name="Pisabarro A.G."/>
            <person name="Kuo A."/>
            <person name="Tritt A."/>
            <person name="Lipzen A."/>
            <person name="He G."/>
            <person name="Yan M."/>
            <person name="Ng V."/>
            <person name="Cullen D."/>
            <person name="Martin F."/>
            <person name="Rosso M.-N."/>
            <person name="Henrissat B."/>
            <person name="Hibbett D."/>
            <person name="Martinez A.T."/>
            <person name="Grigoriev I.V."/>
        </authorList>
    </citation>
    <scope>NUCLEOTIDE SEQUENCE</scope>
    <source>
        <strain evidence="3">CIRM-BRFM 674</strain>
    </source>
</reference>
<evidence type="ECO:0000313" key="4">
    <source>
        <dbReference type="Proteomes" id="UP000807469"/>
    </source>
</evidence>
<dbReference type="SUPFAM" id="SSF52540">
    <property type="entry name" value="P-loop containing nucleoside triphosphate hydrolases"/>
    <property type="match status" value="1"/>
</dbReference>
<evidence type="ECO:0000256" key="1">
    <source>
        <dbReference type="ARBA" id="ARBA00022737"/>
    </source>
</evidence>
<proteinExistence type="predicted"/>
<keyword evidence="4" id="KW-1185">Reference proteome</keyword>
<keyword evidence="1" id="KW-0677">Repeat</keyword>
<dbReference type="Proteomes" id="UP000807469">
    <property type="component" value="Unassembled WGS sequence"/>
</dbReference>
<dbReference type="EMBL" id="MU155222">
    <property type="protein sequence ID" value="KAF9478999.1"/>
    <property type="molecule type" value="Genomic_DNA"/>
</dbReference>
<name>A0A9P5Z0Q3_9AGAR</name>
<dbReference type="PANTHER" id="PTHR10039:SF16">
    <property type="entry name" value="GPI INOSITOL-DEACYLASE"/>
    <property type="match status" value="1"/>
</dbReference>
<sequence length="685" mass="77147">MATNEQPGPVPIRTRLKDIKIMGGLKENRTYYVTILVDDNAIVKSDKILNTPSPRWEWPGLGHEFLCHPSSTFKIVIHRSRRVPGIRRLVGVLSSKAVELFENGKTIDLTAKDGAKTASKIQISLSVASLDTHDEEFKLFMESVDANISRLDKHVQVPAGLATIGTALQFTKKILDIVTTAHPVLNASWTVLAAVYEAVQQAELQDDSVKDLAEQLRETLGLAKEHPSLLLVQGTTNVIEEIGRMSLEVTSVIHEYTKSSFALRTAKLNLSDDLKNRVAKCRTSCIELRERFKSRLLLEIKKDGNQMQRKLDTITNEQLADKIWVWLAAPDSSPNYHAALERHQEGTFAWFLDGEDFNKFQDNAGFLWIKATAGCGKTVLCSVIIRKIEALRKKNPKSVAFAYFFFDGRDSQKDLQLHDKLIRSLIRQLSAQCNGIPAILVDLYGQGHQQPSIHSLEGVLHHIVGGFHSVYIIIDSLNECIERNKTLPWIKEVIFKKHDSLHLVVASRPERDISDTFEHLKTPTVDLATKANEDIALYLDQELPKLTKWQSWKKDTQQKIQSTLRKDAQGMFRWVALQITELQKCPTEHAVMKQLQSLPKGLEETYTQILARISTDRHSADVKTFLCLLSFSIRPMTLTEIADAASVQFDNEDGPQYISSSHYIDKDDVLEKCSGLITQLGNGAK</sequence>
<feature type="domain" description="Nephrocystin 3-like N-terminal" evidence="2">
    <location>
        <begin position="346"/>
        <end position="508"/>
    </location>
</feature>
<evidence type="ECO:0000259" key="2">
    <source>
        <dbReference type="Pfam" id="PF24883"/>
    </source>
</evidence>